<evidence type="ECO:0000313" key="1">
    <source>
        <dbReference type="EMBL" id="KKL80098.1"/>
    </source>
</evidence>
<name>A0A0F9F119_9ZZZZ</name>
<proteinExistence type="predicted"/>
<gene>
    <name evidence="1" type="ORF">LCGC14_2008220</name>
</gene>
<reference evidence="1" key="1">
    <citation type="journal article" date="2015" name="Nature">
        <title>Complex archaea that bridge the gap between prokaryotes and eukaryotes.</title>
        <authorList>
            <person name="Spang A."/>
            <person name="Saw J.H."/>
            <person name="Jorgensen S.L."/>
            <person name="Zaremba-Niedzwiedzka K."/>
            <person name="Martijn J."/>
            <person name="Lind A.E."/>
            <person name="van Eijk R."/>
            <person name="Schleper C."/>
            <person name="Guy L."/>
            <person name="Ettema T.J."/>
        </authorList>
    </citation>
    <scope>NUCLEOTIDE SEQUENCE</scope>
</reference>
<sequence>MTAKVTKRHYNCGKDHYNYRDGRSLGSYFCILCAKQIYWRTWRYGSGKCNSCVQKGKSLSPEHRSKVVKTLASPFQVGHKTNAGKPTWNKGKQYSISEVARLRNANNPNYFRKGNEHPNWKGGITSLNKLVRQQVAYKTWKRIVIKRDKHRCVLCQSNNSVEAHHIVRLETLIEKLSIVSMEQAYATAALWDVGNGETRCYPCHNLTRVGQPQSS</sequence>
<dbReference type="AlphaFoldDB" id="A0A0F9F119"/>
<protein>
    <submittedName>
        <fullName evidence="1">Uncharacterized protein</fullName>
    </submittedName>
</protein>
<accession>A0A0F9F119</accession>
<dbReference type="EMBL" id="LAZR01022958">
    <property type="protein sequence ID" value="KKL80098.1"/>
    <property type="molecule type" value="Genomic_DNA"/>
</dbReference>
<organism evidence="1">
    <name type="scientific">marine sediment metagenome</name>
    <dbReference type="NCBI Taxonomy" id="412755"/>
    <lineage>
        <taxon>unclassified sequences</taxon>
        <taxon>metagenomes</taxon>
        <taxon>ecological metagenomes</taxon>
    </lineage>
</organism>
<comment type="caution">
    <text evidence="1">The sequence shown here is derived from an EMBL/GenBank/DDBJ whole genome shotgun (WGS) entry which is preliminary data.</text>
</comment>